<sequence>MDEDSGMEDVAAAMGFAQFGTQPKQSKKQSSTQQQVSTSSPPPPPSSHNTSTLQQQSQLQHLHTETSTSTTPVPRAEKRKFRANSLNPRDKKIPATEQQRPQGEHAADMWRSQQSANMAVSEWEVLPRHGGGATSTAGGVAISTFSGNVRATGKGVDQYKIPDMGMRMEKKPETDSGTARTPSSPPPSRLESPFIVRSPPPPPHARLFAPPPQATTTLPAPPSNLPVRPSNLPPDLHPQPPEHPHPQPQPRPRRQPATDYVAPNGQVLSAKDLRNFSRGVSLENGDTVYFMPEFIEEGLWDSLPGVELPIGKRFA</sequence>
<proteinExistence type="predicted"/>
<feature type="compositionally biased region" description="Low complexity" evidence="1">
    <location>
        <begin position="47"/>
        <end position="61"/>
    </location>
</feature>
<protein>
    <submittedName>
        <fullName evidence="2">Uncharacterized protein</fullName>
    </submittedName>
</protein>
<gene>
    <name evidence="2" type="ORF">AJ80_09235</name>
</gene>
<evidence type="ECO:0000256" key="1">
    <source>
        <dbReference type="SAM" id="MobiDB-lite"/>
    </source>
</evidence>
<feature type="compositionally biased region" description="Low complexity" evidence="1">
    <location>
        <begin position="21"/>
        <end position="39"/>
    </location>
</feature>
<organism evidence="2 3">
    <name type="scientific">Polytolypa hystricis (strain UAMH7299)</name>
    <dbReference type="NCBI Taxonomy" id="1447883"/>
    <lineage>
        <taxon>Eukaryota</taxon>
        <taxon>Fungi</taxon>
        <taxon>Dikarya</taxon>
        <taxon>Ascomycota</taxon>
        <taxon>Pezizomycotina</taxon>
        <taxon>Eurotiomycetes</taxon>
        <taxon>Eurotiomycetidae</taxon>
        <taxon>Onygenales</taxon>
        <taxon>Onygenales incertae sedis</taxon>
        <taxon>Polytolypa</taxon>
    </lineage>
</organism>
<accession>A0A2B7WL25</accession>
<dbReference type="OrthoDB" id="5419162at2759"/>
<name>A0A2B7WL25_POLH7</name>
<keyword evidence="3" id="KW-1185">Reference proteome</keyword>
<evidence type="ECO:0000313" key="2">
    <source>
        <dbReference type="EMBL" id="PGH00074.1"/>
    </source>
</evidence>
<feature type="compositionally biased region" description="Pro residues" evidence="1">
    <location>
        <begin position="198"/>
        <end position="224"/>
    </location>
</feature>
<dbReference type="EMBL" id="PDNA01000259">
    <property type="protein sequence ID" value="PGH00074.1"/>
    <property type="molecule type" value="Genomic_DNA"/>
</dbReference>
<dbReference type="Proteomes" id="UP000224634">
    <property type="component" value="Unassembled WGS sequence"/>
</dbReference>
<evidence type="ECO:0000313" key="3">
    <source>
        <dbReference type="Proteomes" id="UP000224634"/>
    </source>
</evidence>
<reference evidence="2 3" key="1">
    <citation type="submission" date="2017-10" db="EMBL/GenBank/DDBJ databases">
        <title>Comparative genomics in systemic dimorphic fungi from Ajellomycetaceae.</title>
        <authorList>
            <person name="Munoz J.F."/>
            <person name="Mcewen J.G."/>
            <person name="Clay O.K."/>
            <person name="Cuomo C.A."/>
        </authorList>
    </citation>
    <scope>NUCLEOTIDE SEQUENCE [LARGE SCALE GENOMIC DNA]</scope>
    <source>
        <strain evidence="2 3">UAMH7299</strain>
    </source>
</reference>
<comment type="caution">
    <text evidence="2">The sequence shown here is derived from an EMBL/GenBank/DDBJ whole genome shotgun (WGS) entry which is preliminary data.</text>
</comment>
<feature type="region of interest" description="Disordered" evidence="1">
    <location>
        <begin position="1"/>
        <end position="259"/>
    </location>
</feature>
<feature type="compositionally biased region" description="Low complexity" evidence="1">
    <location>
        <begin position="134"/>
        <end position="144"/>
    </location>
</feature>
<dbReference type="AlphaFoldDB" id="A0A2B7WL25"/>